<evidence type="ECO:0000256" key="1">
    <source>
        <dbReference type="SAM" id="SignalP"/>
    </source>
</evidence>
<keyword evidence="1" id="KW-0732">Signal</keyword>
<evidence type="ECO:0000313" key="2">
    <source>
        <dbReference type="EMBL" id="RFU37885.1"/>
    </source>
</evidence>
<dbReference type="Proteomes" id="UP000261811">
    <property type="component" value="Unassembled WGS sequence"/>
</dbReference>
<keyword evidence="3" id="KW-1185">Reference proteome</keyword>
<protein>
    <submittedName>
        <fullName evidence="2">Uncharacterized protein</fullName>
    </submittedName>
</protein>
<sequence>MLPIDMLAVRQPRQRGSRVMKIGVGSTAAAALTMAASLVFAAPAVGAESVQLKGSKCVVWEKTWNKFSGWCNGRGPATYQATITCTGGEHQGQRRWLGDRRGSTAYCTSGRRVASKFKFTSG</sequence>
<accession>A0A372JD03</accession>
<comment type="caution">
    <text evidence="2">The sequence shown here is derived from an EMBL/GenBank/DDBJ whole genome shotgun (WGS) entry which is preliminary data.</text>
</comment>
<proteinExistence type="predicted"/>
<evidence type="ECO:0000313" key="3">
    <source>
        <dbReference type="Proteomes" id="UP000261811"/>
    </source>
</evidence>
<gene>
    <name evidence="2" type="ORF">DZF91_30565</name>
</gene>
<organism evidence="2 3">
    <name type="scientific">Actinomadura logoneensis</name>
    <dbReference type="NCBI Taxonomy" id="2293572"/>
    <lineage>
        <taxon>Bacteria</taxon>
        <taxon>Bacillati</taxon>
        <taxon>Actinomycetota</taxon>
        <taxon>Actinomycetes</taxon>
        <taxon>Streptosporangiales</taxon>
        <taxon>Thermomonosporaceae</taxon>
        <taxon>Actinomadura</taxon>
    </lineage>
</organism>
<name>A0A372JD03_9ACTN</name>
<dbReference type="AlphaFoldDB" id="A0A372JD03"/>
<feature type="chain" id="PRO_5016970599" evidence="1">
    <location>
        <begin position="42"/>
        <end position="122"/>
    </location>
</feature>
<reference evidence="2 3" key="1">
    <citation type="submission" date="2018-08" db="EMBL/GenBank/DDBJ databases">
        <title>Actinomadura jelena sp. nov., a novel Actinomycete isolated from soil in Chad.</title>
        <authorList>
            <person name="Shi L."/>
        </authorList>
    </citation>
    <scope>NUCLEOTIDE SEQUENCE [LARGE SCALE GENOMIC DNA]</scope>
    <source>
        <strain evidence="2 3">NEAU-G17</strain>
    </source>
</reference>
<dbReference type="EMBL" id="QURH01000906">
    <property type="protein sequence ID" value="RFU37885.1"/>
    <property type="molecule type" value="Genomic_DNA"/>
</dbReference>
<feature type="signal peptide" evidence="1">
    <location>
        <begin position="1"/>
        <end position="41"/>
    </location>
</feature>